<dbReference type="RefSeq" id="WP_346336637.1">
    <property type="nucleotide sequence ID" value="NZ_JBBYXI010000002.1"/>
</dbReference>
<organism evidence="8 9">
    <name type="scientific">Hohaiivirga grylli</name>
    <dbReference type="NCBI Taxonomy" id="3133970"/>
    <lineage>
        <taxon>Bacteria</taxon>
        <taxon>Pseudomonadati</taxon>
        <taxon>Pseudomonadota</taxon>
        <taxon>Alphaproteobacteria</taxon>
        <taxon>Hyphomicrobiales</taxon>
        <taxon>Methylobacteriaceae</taxon>
        <taxon>Hohaiivirga</taxon>
    </lineage>
</organism>
<keyword evidence="9" id="KW-1185">Reference proteome</keyword>
<evidence type="ECO:0000256" key="3">
    <source>
        <dbReference type="ARBA" id="ARBA00022884"/>
    </source>
</evidence>
<dbReference type="InterPro" id="IPR035926">
    <property type="entry name" value="NusB-like_sf"/>
</dbReference>
<protein>
    <recommendedName>
        <fullName evidence="6">Transcription antitermination protein NusB</fullName>
    </recommendedName>
    <alternativeName>
        <fullName evidence="6">Antitermination factor NusB</fullName>
    </alternativeName>
</protein>
<dbReference type="InterPro" id="IPR011605">
    <property type="entry name" value="NusB_fam"/>
</dbReference>
<dbReference type="SUPFAM" id="SSF48013">
    <property type="entry name" value="NusB-like"/>
    <property type="match status" value="1"/>
</dbReference>
<feature type="domain" description="NusB/RsmB/TIM44" evidence="7">
    <location>
        <begin position="9"/>
        <end position="141"/>
    </location>
</feature>
<evidence type="ECO:0000313" key="9">
    <source>
        <dbReference type="Proteomes" id="UP001418637"/>
    </source>
</evidence>
<dbReference type="EMBL" id="JBBYXI010000002">
    <property type="protein sequence ID" value="MEN3930637.1"/>
    <property type="molecule type" value="Genomic_DNA"/>
</dbReference>
<comment type="caution">
    <text evidence="8">The sequence shown here is derived from an EMBL/GenBank/DDBJ whole genome shotgun (WGS) entry which is preliminary data.</text>
</comment>
<dbReference type="PANTHER" id="PTHR11078:SF3">
    <property type="entry name" value="ANTITERMINATION NUSB DOMAIN-CONTAINING PROTEIN"/>
    <property type="match status" value="1"/>
</dbReference>
<keyword evidence="2 6" id="KW-0889">Transcription antitermination</keyword>
<evidence type="ECO:0000313" key="8">
    <source>
        <dbReference type="EMBL" id="MEN3930637.1"/>
    </source>
</evidence>
<keyword evidence="3 6" id="KW-0694">RNA-binding</keyword>
<keyword evidence="5 6" id="KW-0804">Transcription</keyword>
<evidence type="ECO:0000256" key="1">
    <source>
        <dbReference type="ARBA" id="ARBA00005952"/>
    </source>
</evidence>
<evidence type="ECO:0000256" key="4">
    <source>
        <dbReference type="ARBA" id="ARBA00023015"/>
    </source>
</evidence>
<proteinExistence type="inferred from homology"/>
<sequence length="161" mass="18038">MSKTSERSAARLAAVQALYQMDVSGKGVIDAFAEFETFWIGKEVEGITLPQAESEFFRSIISGVVKEQRTIDLKVDAVLEASWPLKRIELVLRAILRAGAWEMMFRKDVPALVVISEYVDVAHAFYEDDEPGLVNAVLDSIGSEVRTAEMEKARERRATKK</sequence>
<dbReference type="HAMAP" id="MF_00073">
    <property type="entry name" value="NusB"/>
    <property type="match status" value="1"/>
</dbReference>
<dbReference type="Proteomes" id="UP001418637">
    <property type="component" value="Unassembled WGS sequence"/>
</dbReference>
<keyword evidence="4 6" id="KW-0805">Transcription regulation</keyword>
<gene>
    <name evidence="6 8" type="primary">nusB</name>
    <name evidence="8" type="ORF">WJT86_06105</name>
</gene>
<dbReference type="PANTHER" id="PTHR11078">
    <property type="entry name" value="N UTILIZATION SUBSTANCE PROTEIN B-RELATED"/>
    <property type="match status" value="1"/>
</dbReference>
<dbReference type="NCBIfam" id="TIGR01951">
    <property type="entry name" value="nusB"/>
    <property type="match status" value="1"/>
</dbReference>
<comment type="similarity">
    <text evidence="1 6">Belongs to the NusB family.</text>
</comment>
<comment type="function">
    <text evidence="6">Involved in transcription antitermination. Required for transcription of ribosomal RNA (rRNA) genes. Binds specifically to the boxA antiterminator sequence of the ribosomal RNA (rrn) operons.</text>
</comment>
<reference evidence="8 9" key="1">
    <citation type="submission" date="2024-04" db="EMBL/GenBank/DDBJ databases">
        <title>A novel species isolated from cricket.</title>
        <authorList>
            <person name="Wang H.-C."/>
        </authorList>
    </citation>
    <scope>NUCLEOTIDE SEQUENCE [LARGE SCALE GENOMIC DNA]</scope>
    <source>
        <strain evidence="8 9">WL0021</strain>
    </source>
</reference>
<name>A0ABV0BLE0_9HYPH</name>
<accession>A0ABV0BLE0</accession>
<evidence type="ECO:0000256" key="2">
    <source>
        <dbReference type="ARBA" id="ARBA00022814"/>
    </source>
</evidence>
<dbReference type="Gene3D" id="1.10.940.10">
    <property type="entry name" value="NusB-like"/>
    <property type="match status" value="1"/>
</dbReference>
<evidence type="ECO:0000256" key="6">
    <source>
        <dbReference type="HAMAP-Rule" id="MF_00073"/>
    </source>
</evidence>
<dbReference type="Pfam" id="PF01029">
    <property type="entry name" value="NusB"/>
    <property type="match status" value="1"/>
</dbReference>
<evidence type="ECO:0000256" key="5">
    <source>
        <dbReference type="ARBA" id="ARBA00023163"/>
    </source>
</evidence>
<evidence type="ECO:0000259" key="7">
    <source>
        <dbReference type="Pfam" id="PF01029"/>
    </source>
</evidence>
<dbReference type="InterPro" id="IPR006027">
    <property type="entry name" value="NusB_RsmB_TIM44"/>
</dbReference>